<dbReference type="PANTHER" id="PTHR34117">
    <property type="entry name" value="STYLE CELL-CYCLE INHIBITOR 1"/>
    <property type="match status" value="1"/>
</dbReference>
<feature type="compositionally biased region" description="Basic and acidic residues" evidence="1">
    <location>
        <begin position="111"/>
        <end position="158"/>
    </location>
</feature>
<reference evidence="2" key="1">
    <citation type="submission" date="2021-01" db="EMBL/GenBank/DDBJ databases">
        <authorList>
            <person name="Corre E."/>
            <person name="Pelletier E."/>
            <person name="Niang G."/>
            <person name="Scheremetjew M."/>
            <person name="Finn R."/>
            <person name="Kale V."/>
            <person name="Holt S."/>
            <person name="Cochrane G."/>
            <person name="Meng A."/>
            <person name="Brown T."/>
            <person name="Cohen L."/>
        </authorList>
    </citation>
    <scope>NUCLEOTIDE SEQUENCE</scope>
    <source>
        <strain evidence="2">SAG 36.94</strain>
    </source>
</reference>
<gene>
    <name evidence="2" type="ORF">CCAE0312_LOCUS5442</name>
</gene>
<proteinExistence type="predicted"/>
<feature type="compositionally biased region" description="Basic and acidic residues" evidence="1">
    <location>
        <begin position="218"/>
        <end position="236"/>
    </location>
</feature>
<dbReference type="AlphaFoldDB" id="A0A7S1XDZ7"/>
<feature type="compositionally biased region" description="Basic and acidic residues" evidence="1">
    <location>
        <begin position="189"/>
        <end position="210"/>
    </location>
</feature>
<organism evidence="2">
    <name type="scientific">Compsopogon caeruleus</name>
    <dbReference type="NCBI Taxonomy" id="31354"/>
    <lineage>
        <taxon>Eukaryota</taxon>
        <taxon>Rhodophyta</taxon>
        <taxon>Compsopogonophyceae</taxon>
        <taxon>Compsopogonales</taxon>
        <taxon>Compsopogonaceae</taxon>
        <taxon>Compsopogon</taxon>
    </lineage>
</organism>
<dbReference type="PANTHER" id="PTHR34117:SF1">
    <property type="entry name" value="STYLE CELL-CYCLE INHIBITOR 1"/>
    <property type="match status" value="1"/>
</dbReference>
<protein>
    <submittedName>
        <fullName evidence="2">Uncharacterized protein</fullName>
    </submittedName>
</protein>
<evidence type="ECO:0000256" key="1">
    <source>
        <dbReference type="SAM" id="MobiDB-lite"/>
    </source>
</evidence>
<dbReference type="EMBL" id="HBGH01009774">
    <property type="protein sequence ID" value="CAD9233356.1"/>
    <property type="molecule type" value="Transcribed_RNA"/>
</dbReference>
<sequence length="252" mass="30100">MQGGVRVRSDSTWTMTDALGREVGMEREKISEEDYYRRNVEFRAWLLTHDRHFDALSSEKARKYFGKFVERWNAGTLKESIYELEKTAERQGKNRPSLMYRSSHDWNIKDHGDTFVRGEGNDGDGPRRGDFRHEEMKDPISKETRAKDRRRWEKKREADLDELCPKPDPGSFAGRQEKRRKFRQGSPDRMGDVHDASLYGEERGIHEIIERRRHKREEKHEQIKRAAEDRIRDIREKEQKRMDEFKAKFGLS</sequence>
<dbReference type="InterPro" id="IPR044688">
    <property type="entry name" value="SCI-1-like"/>
</dbReference>
<accession>A0A7S1XDZ7</accession>
<feature type="region of interest" description="Disordered" evidence="1">
    <location>
        <begin position="111"/>
        <end position="236"/>
    </location>
</feature>
<name>A0A7S1XDZ7_9RHOD</name>
<evidence type="ECO:0000313" key="2">
    <source>
        <dbReference type="EMBL" id="CAD9233356.1"/>
    </source>
</evidence>